<protein>
    <submittedName>
        <fullName evidence="2">Uncharacterized protein</fullName>
    </submittedName>
</protein>
<reference evidence="2" key="1">
    <citation type="journal article" date="2020" name="Cell">
        <title>Large-Scale Comparative Analyses of Tick Genomes Elucidate Their Genetic Diversity and Vector Capacities.</title>
        <authorList>
            <consortium name="Tick Genome and Microbiome Consortium (TIGMIC)"/>
            <person name="Jia N."/>
            <person name="Wang J."/>
            <person name="Shi W."/>
            <person name="Du L."/>
            <person name="Sun Y."/>
            <person name="Zhan W."/>
            <person name="Jiang J.F."/>
            <person name="Wang Q."/>
            <person name="Zhang B."/>
            <person name="Ji P."/>
            <person name="Bell-Sakyi L."/>
            <person name="Cui X.M."/>
            <person name="Yuan T.T."/>
            <person name="Jiang B.G."/>
            <person name="Yang W.F."/>
            <person name="Lam T.T."/>
            <person name="Chang Q.C."/>
            <person name="Ding S.J."/>
            <person name="Wang X.J."/>
            <person name="Zhu J.G."/>
            <person name="Ruan X.D."/>
            <person name="Zhao L."/>
            <person name="Wei J.T."/>
            <person name="Ye R.Z."/>
            <person name="Que T.C."/>
            <person name="Du C.H."/>
            <person name="Zhou Y.H."/>
            <person name="Cheng J.X."/>
            <person name="Dai P.F."/>
            <person name="Guo W.B."/>
            <person name="Han X.H."/>
            <person name="Huang E.J."/>
            <person name="Li L.F."/>
            <person name="Wei W."/>
            <person name="Gao Y.C."/>
            <person name="Liu J.Z."/>
            <person name="Shao H.Z."/>
            <person name="Wang X."/>
            <person name="Wang C.C."/>
            <person name="Yang T.C."/>
            <person name="Huo Q.B."/>
            <person name="Li W."/>
            <person name="Chen H.Y."/>
            <person name="Chen S.E."/>
            <person name="Zhou L.G."/>
            <person name="Ni X.B."/>
            <person name="Tian J.H."/>
            <person name="Sheng Y."/>
            <person name="Liu T."/>
            <person name="Pan Y.S."/>
            <person name="Xia L.Y."/>
            <person name="Li J."/>
            <person name="Zhao F."/>
            <person name="Cao W.C."/>
        </authorList>
    </citation>
    <scope>NUCLEOTIDE SEQUENCE</scope>
    <source>
        <strain evidence="2">Rsan-2018</strain>
    </source>
</reference>
<reference evidence="2" key="2">
    <citation type="submission" date="2021-09" db="EMBL/GenBank/DDBJ databases">
        <authorList>
            <person name="Jia N."/>
            <person name="Wang J."/>
            <person name="Shi W."/>
            <person name="Du L."/>
            <person name="Sun Y."/>
            <person name="Zhan W."/>
            <person name="Jiang J."/>
            <person name="Wang Q."/>
            <person name="Zhang B."/>
            <person name="Ji P."/>
            <person name="Sakyi L.B."/>
            <person name="Cui X."/>
            <person name="Yuan T."/>
            <person name="Jiang B."/>
            <person name="Yang W."/>
            <person name="Lam T.T.-Y."/>
            <person name="Chang Q."/>
            <person name="Ding S."/>
            <person name="Wang X."/>
            <person name="Zhu J."/>
            <person name="Ruan X."/>
            <person name="Zhao L."/>
            <person name="Wei J."/>
            <person name="Que T."/>
            <person name="Du C."/>
            <person name="Cheng J."/>
            <person name="Dai P."/>
            <person name="Han X."/>
            <person name="Huang E."/>
            <person name="Gao Y."/>
            <person name="Liu J."/>
            <person name="Shao H."/>
            <person name="Ye R."/>
            <person name="Li L."/>
            <person name="Wei W."/>
            <person name="Wang X."/>
            <person name="Wang C."/>
            <person name="Huo Q."/>
            <person name="Li W."/>
            <person name="Guo W."/>
            <person name="Chen H."/>
            <person name="Chen S."/>
            <person name="Zhou L."/>
            <person name="Zhou L."/>
            <person name="Ni X."/>
            <person name="Tian J."/>
            <person name="Zhou Y."/>
            <person name="Sheng Y."/>
            <person name="Liu T."/>
            <person name="Pan Y."/>
            <person name="Xia L."/>
            <person name="Li J."/>
            <person name="Zhao F."/>
            <person name="Cao W."/>
        </authorList>
    </citation>
    <scope>NUCLEOTIDE SEQUENCE</scope>
    <source>
        <strain evidence="2">Rsan-2018</strain>
        <tissue evidence="2">Larvae</tissue>
    </source>
</reference>
<dbReference type="AlphaFoldDB" id="A0A9D4TCP9"/>
<proteinExistence type="predicted"/>
<evidence type="ECO:0000256" key="1">
    <source>
        <dbReference type="SAM" id="MobiDB-lite"/>
    </source>
</evidence>
<sequence length="180" mass="20357">MDEILYRMRIIRGAESLTSCTRDYLDSLEVTYTRLLRLYSRRPTKVHALSDNSTNPDSREGCGNDSVELTEAKRPDGTIATDPTEIAIIFRNHFLAQFHDNDPSGVDSTTRQIDELCQNLRRPPRRSFHPFVPSNNGTSRCHREHATKLRPRTGGLTARFYAAFLETVGGSTADTSERDP</sequence>
<gene>
    <name evidence="2" type="ORF">HPB52_024234</name>
</gene>
<evidence type="ECO:0000313" key="2">
    <source>
        <dbReference type="EMBL" id="KAH7985242.1"/>
    </source>
</evidence>
<comment type="caution">
    <text evidence="2">The sequence shown here is derived from an EMBL/GenBank/DDBJ whole genome shotgun (WGS) entry which is preliminary data.</text>
</comment>
<dbReference type="Proteomes" id="UP000821837">
    <property type="component" value="Unassembled WGS sequence"/>
</dbReference>
<dbReference type="EMBL" id="JABSTV010001032">
    <property type="protein sequence ID" value="KAH7985242.1"/>
    <property type="molecule type" value="Genomic_DNA"/>
</dbReference>
<accession>A0A9D4TCP9</accession>
<keyword evidence="3" id="KW-1185">Reference proteome</keyword>
<feature type="region of interest" description="Disordered" evidence="1">
    <location>
        <begin position="46"/>
        <end position="66"/>
    </location>
</feature>
<organism evidence="2 3">
    <name type="scientific">Rhipicephalus sanguineus</name>
    <name type="common">Brown dog tick</name>
    <name type="synonym">Ixodes sanguineus</name>
    <dbReference type="NCBI Taxonomy" id="34632"/>
    <lineage>
        <taxon>Eukaryota</taxon>
        <taxon>Metazoa</taxon>
        <taxon>Ecdysozoa</taxon>
        <taxon>Arthropoda</taxon>
        <taxon>Chelicerata</taxon>
        <taxon>Arachnida</taxon>
        <taxon>Acari</taxon>
        <taxon>Parasitiformes</taxon>
        <taxon>Ixodida</taxon>
        <taxon>Ixodoidea</taxon>
        <taxon>Ixodidae</taxon>
        <taxon>Rhipicephalinae</taxon>
        <taxon>Rhipicephalus</taxon>
        <taxon>Rhipicephalus</taxon>
    </lineage>
</organism>
<evidence type="ECO:0000313" key="3">
    <source>
        <dbReference type="Proteomes" id="UP000821837"/>
    </source>
</evidence>
<name>A0A9D4TCP9_RHISA</name>